<evidence type="ECO:0000256" key="3">
    <source>
        <dbReference type="RuleBase" id="RU003476"/>
    </source>
</evidence>
<comment type="cofactor">
    <cofactor evidence="1">
        <name>Mg(2+)</name>
        <dbReference type="ChEBI" id="CHEBI:18420"/>
    </cofactor>
</comment>
<proteinExistence type="inferred from homology"/>
<dbReference type="InterPro" id="IPR020084">
    <property type="entry name" value="NUDIX_hydrolase_CS"/>
</dbReference>
<dbReference type="InterPro" id="IPR000086">
    <property type="entry name" value="NUDIX_hydrolase_dom"/>
</dbReference>
<dbReference type="PANTHER" id="PTHR43046:SF2">
    <property type="entry name" value="8-OXO-DGTP DIPHOSPHATASE-RELATED"/>
    <property type="match status" value="1"/>
</dbReference>
<dbReference type="EMBL" id="JBHUEM010000046">
    <property type="protein sequence ID" value="MFD1738696.1"/>
    <property type="molecule type" value="Genomic_DNA"/>
</dbReference>
<dbReference type="PRINTS" id="PR00502">
    <property type="entry name" value="NUDIXFAMILY"/>
</dbReference>
<keyword evidence="6" id="KW-1185">Reference proteome</keyword>
<evidence type="ECO:0000256" key="1">
    <source>
        <dbReference type="ARBA" id="ARBA00001946"/>
    </source>
</evidence>
<evidence type="ECO:0000313" key="6">
    <source>
        <dbReference type="Proteomes" id="UP001597214"/>
    </source>
</evidence>
<dbReference type="InterPro" id="IPR015797">
    <property type="entry name" value="NUDIX_hydrolase-like_dom_sf"/>
</dbReference>
<dbReference type="PROSITE" id="PS51462">
    <property type="entry name" value="NUDIX"/>
    <property type="match status" value="1"/>
</dbReference>
<dbReference type="PANTHER" id="PTHR43046">
    <property type="entry name" value="GDP-MANNOSE MANNOSYL HYDROLASE"/>
    <property type="match status" value="1"/>
</dbReference>
<name>A0ABW4LUY1_9BACI</name>
<dbReference type="RefSeq" id="WP_377929910.1">
    <property type="nucleotide sequence ID" value="NZ_JBHUEM010000046.1"/>
</dbReference>
<dbReference type="EC" id="3.6.-.-" evidence="5"/>
<protein>
    <submittedName>
        <fullName evidence="5">NUDIX hydrolase</fullName>
        <ecNumber evidence="5">3.6.-.-</ecNumber>
    </submittedName>
</protein>
<dbReference type="Proteomes" id="UP001597214">
    <property type="component" value="Unassembled WGS sequence"/>
</dbReference>
<evidence type="ECO:0000313" key="5">
    <source>
        <dbReference type="EMBL" id="MFD1738696.1"/>
    </source>
</evidence>
<gene>
    <name evidence="5" type="ORF">ACFSCX_19435</name>
</gene>
<dbReference type="SUPFAM" id="SSF55811">
    <property type="entry name" value="Nudix"/>
    <property type="match status" value="1"/>
</dbReference>
<feature type="domain" description="Nudix hydrolase" evidence="4">
    <location>
        <begin position="2"/>
        <end position="126"/>
    </location>
</feature>
<dbReference type="InterPro" id="IPR020476">
    <property type="entry name" value="Nudix_hydrolase"/>
</dbReference>
<dbReference type="Gene3D" id="3.90.79.10">
    <property type="entry name" value="Nucleoside Triphosphate Pyrophosphohydrolase"/>
    <property type="match status" value="1"/>
</dbReference>
<comment type="similarity">
    <text evidence="3">Belongs to the Nudix hydrolase family.</text>
</comment>
<keyword evidence="2 3" id="KW-0378">Hydrolase</keyword>
<reference evidence="6" key="1">
    <citation type="journal article" date="2019" name="Int. J. Syst. Evol. Microbiol.">
        <title>The Global Catalogue of Microorganisms (GCM) 10K type strain sequencing project: providing services to taxonomists for standard genome sequencing and annotation.</title>
        <authorList>
            <consortium name="The Broad Institute Genomics Platform"/>
            <consortium name="The Broad Institute Genome Sequencing Center for Infectious Disease"/>
            <person name="Wu L."/>
            <person name="Ma J."/>
        </authorList>
    </citation>
    <scope>NUCLEOTIDE SEQUENCE [LARGE SCALE GENOMIC DNA]</scope>
    <source>
        <strain evidence="6">CCUG 49339</strain>
    </source>
</reference>
<organism evidence="5 6">
    <name type="scientific">Bacillus salitolerans</name>
    <dbReference type="NCBI Taxonomy" id="1437434"/>
    <lineage>
        <taxon>Bacteria</taxon>
        <taxon>Bacillati</taxon>
        <taxon>Bacillota</taxon>
        <taxon>Bacilli</taxon>
        <taxon>Bacillales</taxon>
        <taxon>Bacillaceae</taxon>
        <taxon>Bacillus</taxon>
    </lineage>
</organism>
<sequence length="128" mass="14506">MKEWCGSAAICINGNEILMVRENGSDKWAIPSGGMEKGETPEQCCLREMKEETGYDVRIVEKLFVKETVIKGIDVKTYYFIVEKNGESEGINDPDNTIVETRWLSAPELKNMPQAYPEDLERLLSLLS</sequence>
<evidence type="ECO:0000256" key="2">
    <source>
        <dbReference type="ARBA" id="ARBA00022801"/>
    </source>
</evidence>
<comment type="caution">
    <text evidence="5">The sequence shown here is derived from an EMBL/GenBank/DDBJ whole genome shotgun (WGS) entry which is preliminary data.</text>
</comment>
<accession>A0ABW4LUY1</accession>
<dbReference type="PROSITE" id="PS00893">
    <property type="entry name" value="NUDIX_BOX"/>
    <property type="match status" value="1"/>
</dbReference>
<evidence type="ECO:0000259" key="4">
    <source>
        <dbReference type="PROSITE" id="PS51462"/>
    </source>
</evidence>
<dbReference type="GO" id="GO:0016787">
    <property type="term" value="F:hydrolase activity"/>
    <property type="evidence" value="ECO:0007669"/>
    <property type="project" value="UniProtKB-KW"/>
</dbReference>
<dbReference type="CDD" id="cd02883">
    <property type="entry name" value="NUDIX_Hydrolase"/>
    <property type="match status" value="1"/>
</dbReference>
<dbReference type="Pfam" id="PF00293">
    <property type="entry name" value="NUDIX"/>
    <property type="match status" value="1"/>
</dbReference>